<keyword evidence="1" id="KW-1133">Transmembrane helix</keyword>
<feature type="transmembrane region" description="Helical" evidence="1">
    <location>
        <begin position="415"/>
        <end position="434"/>
    </location>
</feature>
<dbReference type="EMBL" id="JBFWIC010000009">
    <property type="protein sequence ID" value="MEZ0474735.1"/>
    <property type="molecule type" value="Genomic_DNA"/>
</dbReference>
<feature type="transmembrane region" description="Helical" evidence="1">
    <location>
        <begin position="745"/>
        <end position="768"/>
    </location>
</feature>
<protein>
    <submittedName>
        <fullName evidence="2">MMPL family transporter</fullName>
    </submittedName>
</protein>
<dbReference type="InterPro" id="IPR050545">
    <property type="entry name" value="Mycobact_MmpL"/>
</dbReference>
<keyword evidence="1" id="KW-0812">Transmembrane</keyword>
<feature type="transmembrane region" description="Helical" evidence="1">
    <location>
        <begin position="635"/>
        <end position="654"/>
    </location>
</feature>
<sequence>MRPRLALALAWLALLALAGAWAGQRLQLSGDLRAFMPEPRTPEQRLLIDELGDGPGSRLLLLSLSGAAPEALARQSRALATALRQDRHVDLVANGADDAGLEAIPERLRPYRYLLSPTLDDQVLDADFLREQLQARLQDLGSPAASLVEPLLPADPTLETLVLAEAWEPAAAPQRRHGVWFDRAGSEALLLVRTGAAGFDPGAQATVVTSIREAFAVAAGDSGSALTMTGPGAFSVEIGSRTAGEAVRIGAIGSLGLVLLFWFAYRSGRLLLLGVLPLATAALAGVAAVALLFGGMHGITLAFGFTLIGVAQDYPVHLFSHLRGGRSPVAVARGIWPTLLTGVVSTCIAYLTFFVSGVDGLRQLAVFTVAGLLAAALSTRFLLPRLLEPDRRDVATSPWLRRLGTRIDALPRPRAAPALLAALALAGAAVAALAPGDFWQNDLSRLTPVPEAALAEDGRLRRELGAPDVRYLLALGAGDAEGALQALERLQPALDALVADGAIAGWDSAARYLPSAATQRARQARLPAPDALRAALDEALAGTPFRPDAFEPFVADVAIARHAPPLRLGDLAGTPLEAPVSGLLLDMAEGATALVTLGGLRDPDAVAAMAAGSGARLLDFKETSEALVAAWRGRVLGALALAAVLLALTVWAALRSPRRVGRVLLPMALTLLLTVALLRGFGIELNLFHLVSLVLAAGLGLDYALFFERAGGVAEARLRTLHGILVCAAMTALVFGLLALSSIPVLRAIGTTVGIGVVANFVLALLLARSPADRPGIAGEDAA</sequence>
<dbReference type="PANTHER" id="PTHR33406:SF13">
    <property type="entry name" value="MEMBRANE PROTEIN YDFJ"/>
    <property type="match status" value="1"/>
</dbReference>
<gene>
    <name evidence="2" type="ORF">AB6713_08900</name>
</gene>
<name>A0ABV4HPR6_9GAMM</name>
<accession>A0ABV4HPR6</accession>
<evidence type="ECO:0000313" key="3">
    <source>
        <dbReference type="Proteomes" id="UP001566331"/>
    </source>
</evidence>
<feature type="transmembrane region" description="Helical" evidence="1">
    <location>
        <begin position="299"/>
        <end position="322"/>
    </location>
</feature>
<feature type="transmembrane region" description="Helical" evidence="1">
    <location>
        <begin position="718"/>
        <end position="739"/>
    </location>
</feature>
<proteinExistence type="predicted"/>
<organism evidence="2 3">
    <name type="scientific">Luteimonas salinilitoris</name>
    <dbReference type="NCBI Taxonomy" id="3237697"/>
    <lineage>
        <taxon>Bacteria</taxon>
        <taxon>Pseudomonadati</taxon>
        <taxon>Pseudomonadota</taxon>
        <taxon>Gammaproteobacteria</taxon>
        <taxon>Lysobacterales</taxon>
        <taxon>Lysobacteraceae</taxon>
        <taxon>Luteimonas</taxon>
    </lineage>
</organism>
<evidence type="ECO:0000313" key="2">
    <source>
        <dbReference type="EMBL" id="MEZ0474735.1"/>
    </source>
</evidence>
<dbReference type="Gene3D" id="1.20.1640.10">
    <property type="entry name" value="Multidrug efflux transporter AcrB transmembrane domain"/>
    <property type="match status" value="2"/>
</dbReference>
<evidence type="ECO:0000256" key="1">
    <source>
        <dbReference type="SAM" id="Phobius"/>
    </source>
</evidence>
<dbReference type="SUPFAM" id="SSF82866">
    <property type="entry name" value="Multidrug efflux transporter AcrB transmembrane domain"/>
    <property type="match status" value="2"/>
</dbReference>
<comment type="caution">
    <text evidence="2">The sequence shown here is derived from an EMBL/GenBank/DDBJ whole genome shotgun (WGS) entry which is preliminary data.</text>
</comment>
<keyword evidence="3" id="KW-1185">Reference proteome</keyword>
<feature type="transmembrane region" description="Helical" evidence="1">
    <location>
        <begin position="364"/>
        <end position="383"/>
    </location>
</feature>
<feature type="transmembrane region" description="Helical" evidence="1">
    <location>
        <begin position="246"/>
        <end position="263"/>
    </location>
</feature>
<keyword evidence="1" id="KW-0472">Membrane</keyword>
<dbReference type="PANTHER" id="PTHR33406">
    <property type="entry name" value="MEMBRANE PROTEIN MJ1562-RELATED"/>
    <property type="match status" value="1"/>
</dbReference>
<reference evidence="2 3" key="1">
    <citation type="submission" date="2024-07" db="EMBL/GenBank/DDBJ databases">
        <title>Luteimonas salilacus sp. nov., isolated from the shore soil of Salt Lake in Tibet of China.</title>
        <authorList>
            <person name="Zhang X."/>
            <person name="Li A."/>
        </authorList>
    </citation>
    <scope>NUCLEOTIDE SEQUENCE [LARGE SCALE GENOMIC DNA]</scope>
    <source>
        <strain evidence="2 3">B3-2-R+30</strain>
    </source>
</reference>
<feature type="transmembrane region" description="Helical" evidence="1">
    <location>
        <begin position="270"/>
        <end position="293"/>
    </location>
</feature>
<dbReference type="RefSeq" id="WP_370565528.1">
    <property type="nucleotide sequence ID" value="NZ_JBFWIB010000018.1"/>
</dbReference>
<feature type="transmembrane region" description="Helical" evidence="1">
    <location>
        <begin position="663"/>
        <end position="681"/>
    </location>
</feature>
<feature type="transmembrane region" description="Helical" evidence="1">
    <location>
        <begin position="687"/>
        <end position="706"/>
    </location>
</feature>
<dbReference type="Proteomes" id="UP001566331">
    <property type="component" value="Unassembled WGS sequence"/>
</dbReference>
<feature type="transmembrane region" description="Helical" evidence="1">
    <location>
        <begin position="334"/>
        <end position="358"/>
    </location>
</feature>